<accession>A0A1F2PW73</accession>
<dbReference type="Gene3D" id="2.30.110.10">
    <property type="entry name" value="Electron Transport, Fmn-binding Protein, Chain A"/>
    <property type="match status" value="1"/>
</dbReference>
<dbReference type="GO" id="GO:0016646">
    <property type="term" value="F:oxidoreductase activity, acting on the CH-NH group of donors, NAD or NADP as acceptor"/>
    <property type="evidence" value="ECO:0007669"/>
    <property type="project" value="UniProtKB-ARBA"/>
</dbReference>
<dbReference type="SMART" id="SM00903">
    <property type="entry name" value="Flavin_Reduct"/>
    <property type="match status" value="1"/>
</dbReference>
<keyword evidence="3" id="KW-0288">FMN</keyword>
<dbReference type="EMBL" id="MRBO01000189">
    <property type="protein sequence ID" value="KAB2586442.1"/>
    <property type="molecule type" value="Genomic_DNA"/>
</dbReference>
<proteinExistence type="inferred from homology"/>
<dbReference type="SUPFAM" id="SSF50475">
    <property type="entry name" value="FMN-binding split barrel"/>
    <property type="match status" value="1"/>
</dbReference>
<name>A0A1F2PW73_RHOER</name>
<dbReference type="AlphaFoldDB" id="A0A1F2PW73"/>
<dbReference type="Proteomes" id="UP000325576">
    <property type="component" value="Unassembled WGS sequence"/>
</dbReference>
<evidence type="ECO:0000256" key="4">
    <source>
        <dbReference type="ARBA" id="ARBA00038054"/>
    </source>
</evidence>
<dbReference type="RefSeq" id="WP_070386319.1">
    <property type="nucleotide sequence ID" value="NZ_CP070870.1"/>
</dbReference>
<sequence>MIFDVGEMAPKSRYNLLASLIVPRPIAWITTVDVRGLVNAAPFSFFNLMSGTPPLVCIGIGAREGIPKDTARNIGDTGEFVINLVDLESVESMNITAGDYPAAVDETAVAGLELVASQSIAPPRLARAPVSLECVEQQTLSIGYGRSIVVGEITTAHVDDEHVLDPSRGHIDGASLDLVGRMHGGGWYTTTSDPFRLARVDQPSVVSGSLK</sequence>
<evidence type="ECO:0000256" key="3">
    <source>
        <dbReference type="ARBA" id="ARBA00022643"/>
    </source>
</evidence>
<keyword evidence="2" id="KW-0285">Flavoprotein</keyword>
<evidence type="ECO:0000256" key="1">
    <source>
        <dbReference type="ARBA" id="ARBA00001917"/>
    </source>
</evidence>
<comment type="cofactor">
    <cofactor evidence="1">
        <name>FMN</name>
        <dbReference type="ChEBI" id="CHEBI:58210"/>
    </cofactor>
</comment>
<evidence type="ECO:0000313" key="6">
    <source>
        <dbReference type="Proteomes" id="UP000325576"/>
    </source>
</evidence>
<comment type="caution">
    <text evidence="5">The sequence shown here is derived from an EMBL/GenBank/DDBJ whole genome shotgun (WGS) entry which is preliminary data.</text>
</comment>
<dbReference type="InterPro" id="IPR012349">
    <property type="entry name" value="Split_barrel_FMN-bd"/>
</dbReference>
<dbReference type="PANTHER" id="PTHR33798">
    <property type="entry name" value="FLAVOPROTEIN OXYGENASE"/>
    <property type="match status" value="1"/>
</dbReference>
<gene>
    <name evidence="5" type="ORF">BS297_05235</name>
</gene>
<organism evidence="5 6">
    <name type="scientific">Rhodococcus erythropolis</name>
    <name type="common">Arthrobacter picolinophilus</name>
    <dbReference type="NCBI Taxonomy" id="1833"/>
    <lineage>
        <taxon>Bacteria</taxon>
        <taxon>Bacillati</taxon>
        <taxon>Actinomycetota</taxon>
        <taxon>Actinomycetes</taxon>
        <taxon>Mycobacteriales</taxon>
        <taxon>Nocardiaceae</taxon>
        <taxon>Rhodococcus</taxon>
        <taxon>Rhodococcus erythropolis group</taxon>
    </lineage>
</organism>
<evidence type="ECO:0000256" key="2">
    <source>
        <dbReference type="ARBA" id="ARBA00022630"/>
    </source>
</evidence>
<dbReference type="GO" id="GO:0010181">
    <property type="term" value="F:FMN binding"/>
    <property type="evidence" value="ECO:0007669"/>
    <property type="project" value="InterPro"/>
</dbReference>
<dbReference type="PANTHER" id="PTHR33798:SF5">
    <property type="entry name" value="FLAVIN REDUCTASE LIKE DOMAIN-CONTAINING PROTEIN"/>
    <property type="match status" value="1"/>
</dbReference>
<evidence type="ECO:0000313" key="5">
    <source>
        <dbReference type="EMBL" id="KAB2586442.1"/>
    </source>
</evidence>
<dbReference type="Pfam" id="PF01613">
    <property type="entry name" value="Flavin_Reduct"/>
    <property type="match status" value="1"/>
</dbReference>
<dbReference type="InterPro" id="IPR002563">
    <property type="entry name" value="Flavin_Rdtase-like_dom"/>
</dbReference>
<comment type="similarity">
    <text evidence="4">Belongs to the flavoredoxin family.</text>
</comment>
<reference evidence="5 6" key="1">
    <citation type="journal article" date="2017" name="Poromechanics V (2013)">
        <title>Genomic Characterization of the Arsenic-Tolerant Actinobacterium, &lt;i&gt;Rhodococcus erythropolis&lt;/i&gt; S43.</title>
        <authorList>
            <person name="Retamal-Morales G."/>
            <person name="Mehnert M."/>
            <person name="Schwabe R."/>
            <person name="Tischler D."/>
            <person name="Schloemann M."/>
            <person name="Levican G.J."/>
        </authorList>
    </citation>
    <scope>NUCLEOTIDE SEQUENCE [LARGE SCALE GENOMIC DNA]</scope>
    <source>
        <strain evidence="5 6">S43</strain>
    </source>
</reference>
<protein>
    <submittedName>
        <fullName evidence="5">Uncharacterized protein</fullName>
    </submittedName>
</protein>